<evidence type="ECO:0000256" key="15">
    <source>
        <dbReference type="SAM" id="Phobius"/>
    </source>
</evidence>
<dbReference type="Gene3D" id="3.40.50.12610">
    <property type="match status" value="1"/>
</dbReference>
<feature type="domain" description="STT3/PglB/AglB core" evidence="16">
    <location>
        <begin position="94"/>
        <end position="150"/>
    </location>
</feature>
<keyword evidence="9" id="KW-0479">Metal-binding</keyword>
<comment type="cofactor">
    <cofactor evidence="2">
        <name>Mg(2+)</name>
        <dbReference type="ChEBI" id="CHEBI:18420"/>
    </cofactor>
</comment>
<comment type="caution">
    <text evidence="17">The sequence shown here is derived from an EMBL/GenBank/DDBJ whole genome shotgun (WGS) entry which is preliminary data.</text>
</comment>
<dbReference type="Proteomes" id="UP001465755">
    <property type="component" value="Unassembled WGS sequence"/>
</dbReference>
<evidence type="ECO:0000256" key="7">
    <source>
        <dbReference type="ARBA" id="ARBA00022679"/>
    </source>
</evidence>
<sequence length="297" mass="33890">MRKSTSVHLSSLGGGMFDKTVRALPFDTSLLALAGLLGALIFYTCHCVWVSAEMYSAPSIVLQSRSPNGDVHVFDDFREAYAWLNANTHDNAKVASWWDYGYQTTAMANRTVIVDNNTWNNTHIATVGRAMSSPERKAWHIYRSLDVEYVLVVFGGFIGYPSDDINKFLWMVRIGGGVFPEIKERDYLGQGNYRVDAGAGKALLDCLMYKLSYYRFAEAAMLTTGRRGFDRVRNVEIGNMDIKLNYFHEVFTSEHWMVRIYKLNDRPNRESKLKNTRRSRMGRRRPPKRKLPSGALA</sequence>
<keyword evidence="6" id="KW-0328">Glycosyltransferase</keyword>
<evidence type="ECO:0000256" key="14">
    <source>
        <dbReference type="SAM" id="MobiDB-lite"/>
    </source>
</evidence>
<comment type="pathway">
    <text evidence="4">Protein modification; protein glycosylation.</text>
</comment>
<comment type="cofactor">
    <cofactor evidence="1">
        <name>Mn(2+)</name>
        <dbReference type="ChEBI" id="CHEBI:29035"/>
    </cofactor>
</comment>
<protein>
    <recommendedName>
        <fullName evidence="16">STT3/PglB/AglB core domain-containing protein</fullName>
    </recommendedName>
</protein>
<evidence type="ECO:0000256" key="6">
    <source>
        <dbReference type="ARBA" id="ARBA00022676"/>
    </source>
</evidence>
<dbReference type="PANTHER" id="PTHR13872:SF48">
    <property type="entry name" value="DOLICHYL-DIPHOSPHOOLIGOSACCHARIDE--PROTEIN GLYCOSYLTRANSFERASE SUBUNIT STT3A"/>
    <property type="match status" value="1"/>
</dbReference>
<feature type="region of interest" description="Disordered" evidence="14">
    <location>
        <begin position="269"/>
        <end position="297"/>
    </location>
</feature>
<keyword evidence="10" id="KW-0460">Magnesium</keyword>
<evidence type="ECO:0000256" key="3">
    <source>
        <dbReference type="ARBA" id="ARBA00004127"/>
    </source>
</evidence>
<dbReference type="PANTHER" id="PTHR13872">
    <property type="entry name" value="DOLICHYL-DIPHOSPHOOLIGOSACCHARIDE--PROTEIN GLYCOSYLTRANSFERASE SUBUNIT"/>
    <property type="match status" value="1"/>
</dbReference>
<keyword evidence="11 15" id="KW-1133">Transmembrane helix</keyword>
<evidence type="ECO:0000259" key="16">
    <source>
        <dbReference type="Pfam" id="PF21436"/>
    </source>
</evidence>
<keyword evidence="13" id="KW-0464">Manganese</keyword>
<dbReference type="InterPro" id="IPR003674">
    <property type="entry name" value="Oligo_trans_STT3"/>
</dbReference>
<evidence type="ECO:0000313" key="18">
    <source>
        <dbReference type="Proteomes" id="UP001465755"/>
    </source>
</evidence>
<organism evidence="17 18">
    <name type="scientific">Symbiochloris irregularis</name>
    <dbReference type="NCBI Taxonomy" id="706552"/>
    <lineage>
        <taxon>Eukaryota</taxon>
        <taxon>Viridiplantae</taxon>
        <taxon>Chlorophyta</taxon>
        <taxon>core chlorophytes</taxon>
        <taxon>Trebouxiophyceae</taxon>
        <taxon>Trebouxiales</taxon>
        <taxon>Trebouxiaceae</taxon>
        <taxon>Symbiochloris</taxon>
    </lineage>
</organism>
<evidence type="ECO:0000256" key="13">
    <source>
        <dbReference type="ARBA" id="ARBA00023211"/>
    </source>
</evidence>
<name>A0AAW1PN56_9CHLO</name>
<dbReference type="EMBL" id="JALJOQ010000001">
    <property type="protein sequence ID" value="KAK9815006.1"/>
    <property type="molecule type" value="Genomic_DNA"/>
</dbReference>
<dbReference type="Pfam" id="PF21436">
    <property type="entry name" value="STT3-PglB_core"/>
    <property type="match status" value="1"/>
</dbReference>
<dbReference type="GO" id="GO:0016020">
    <property type="term" value="C:membrane"/>
    <property type="evidence" value="ECO:0007669"/>
    <property type="project" value="InterPro"/>
</dbReference>
<evidence type="ECO:0000256" key="9">
    <source>
        <dbReference type="ARBA" id="ARBA00022723"/>
    </source>
</evidence>
<evidence type="ECO:0000256" key="10">
    <source>
        <dbReference type="ARBA" id="ARBA00022842"/>
    </source>
</evidence>
<evidence type="ECO:0000256" key="8">
    <source>
        <dbReference type="ARBA" id="ARBA00022692"/>
    </source>
</evidence>
<evidence type="ECO:0000256" key="2">
    <source>
        <dbReference type="ARBA" id="ARBA00001946"/>
    </source>
</evidence>
<dbReference type="GO" id="GO:0012505">
    <property type="term" value="C:endomembrane system"/>
    <property type="evidence" value="ECO:0007669"/>
    <property type="project" value="UniProtKB-SubCell"/>
</dbReference>
<comment type="subcellular location">
    <subcellularLocation>
        <location evidence="3">Endomembrane system</location>
        <topology evidence="3">Multi-pass membrane protein</topology>
    </subcellularLocation>
</comment>
<feature type="transmembrane region" description="Helical" evidence="15">
    <location>
        <begin position="21"/>
        <end position="43"/>
    </location>
</feature>
<evidence type="ECO:0000256" key="12">
    <source>
        <dbReference type="ARBA" id="ARBA00023136"/>
    </source>
</evidence>
<dbReference type="InterPro" id="IPR048999">
    <property type="entry name" value="STT3-PglB_core"/>
</dbReference>
<proteinExistence type="inferred from homology"/>
<keyword evidence="8 15" id="KW-0812">Transmembrane</keyword>
<evidence type="ECO:0000256" key="5">
    <source>
        <dbReference type="ARBA" id="ARBA00010810"/>
    </source>
</evidence>
<keyword evidence="18" id="KW-1185">Reference proteome</keyword>
<evidence type="ECO:0000256" key="4">
    <source>
        <dbReference type="ARBA" id="ARBA00004922"/>
    </source>
</evidence>
<keyword evidence="7" id="KW-0808">Transferase</keyword>
<dbReference type="GO" id="GO:0046872">
    <property type="term" value="F:metal ion binding"/>
    <property type="evidence" value="ECO:0007669"/>
    <property type="project" value="UniProtKB-KW"/>
</dbReference>
<gene>
    <name evidence="17" type="ORF">WJX73_004669</name>
</gene>
<evidence type="ECO:0000313" key="17">
    <source>
        <dbReference type="EMBL" id="KAK9815006.1"/>
    </source>
</evidence>
<comment type="similarity">
    <text evidence="5">Belongs to the STT3 family.</text>
</comment>
<reference evidence="17 18" key="1">
    <citation type="journal article" date="2024" name="Nat. Commun.">
        <title>Phylogenomics reveals the evolutionary origins of lichenization in chlorophyte algae.</title>
        <authorList>
            <person name="Puginier C."/>
            <person name="Libourel C."/>
            <person name="Otte J."/>
            <person name="Skaloud P."/>
            <person name="Haon M."/>
            <person name="Grisel S."/>
            <person name="Petersen M."/>
            <person name="Berrin J.G."/>
            <person name="Delaux P.M."/>
            <person name="Dal Grande F."/>
            <person name="Keller J."/>
        </authorList>
    </citation>
    <scope>NUCLEOTIDE SEQUENCE [LARGE SCALE GENOMIC DNA]</scope>
    <source>
        <strain evidence="17 18">SAG 2036</strain>
    </source>
</reference>
<dbReference type="AlphaFoldDB" id="A0AAW1PN56"/>
<feature type="compositionally biased region" description="Basic residues" evidence="14">
    <location>
        <begin position="274"/>
        <end position="291"/>
    </location>
</feature>
<accession>A0AAW1PN56</accession>
<evidence type="ECO:0000256" key="11">
    <source>
        <dbReference type="ARBA" id="ARBA00022989"/>
    </source>
</evidence>
<dbReference type="GO" id="GO:0004576">
    <property type="term" value="F:oligosaccharyl transferase activity"/>
    <property type="evidence" value="ECO:0007669"/>
    <property type="project" value="InterPro"/>
</dbReference>
<evidence type="ECO:0000256" key="1">
    <source>
        <dbReference type="ARBA" id="ARBA00001936"/>
    </source>
</evidence>
<keyword evidence="12 15" id="KW-0472">Membrane</keyword>